<comment type="caution">
    <text evidence="2">The sequence shown here is derived from an EMBL/GenBank/DDBJ whole genome shotgun (WGS) entry which is preliminary data.</text>
</comment>
<sequence length="331" mass="36259">MAQSPAVGSESAIGEHRVLSTRTIALWSAGVLIVAGLAAMLLLWRLGGGTSQDSAKLDALRTAANIVVGTGGAAALLLAARRQRSAELDLVQKDHDATERRITEIYSKAADQLGSDKAPVRLAGLYALERLAQDYEPQRQTIVNVICAYLRMPFDPASADPEAKQEIQVRLTAERLLGLHLRYVEGETNGAFWPDIDLDLVGAKLTKLKLVKCRIRSAVFQETEFADTTSFRNTTFTSKADFNNARFTGLVDFRSVDFGSVGSQFKGALFESETDFGEKTVARLNGAVTRTDHGLRRKWPKDWSERAIPGREGYADLVTITVESTKPIDCR</sequence>
<dbReference type="STRING" id="76021.BS329_12265"/>
<dbReference type="Proteomes" id="UP000187486">
    <property type="component" value="Unassembled WGS sequence"/>
</dbReference>
<keyword evidence="1" id="KW-0472">Membrane</keyword>
<keyword evidence="3" id="KW-1185">Reference proteome</keyword>
<dbReference type="EMBL" id="MQUQ01000005">
    <property type="protein sequence ID" value="OLZ53542.1"/>
    <property type="molecule type" value="Genomic_DNA"/>
</dbReference>
<evidence type="ECO:0000256" key="1">
    <source>
        <dbReference type="SAM" id="Phobius"/>
    </source>
</evidence>
<proteinExistence type="predicted"/>
<evidence type="ECO:0000313" key="3">
    <source>
        <dbReference type="Proteomes" id="UP000187486"/>
    </source>
</evidence>
<protein>
    <recommendedName>
        <fullName evidence="4">Pentapeptide repeat-containing protein</fullName>
    </recommendedName>
</protein>
<reference evidence="2 3" key="1">
    <citation type="submission" date="2016-01" db="EMBL/GenBank/DDBJ databases">
        <title>Amycolatopsis coloradensis genome sequencing and assembly.</title>
        <authorList>
            <person name="Mayilraj S."/>
        </authorList>
    </citation>
    <scope>NUCLEOTIDE SEQUENCE [LARGE SCALE GENOMIC DNA]</scope>
    <source>
        <strain evidence="2 3">DSM 44225</strain>
    </source>
</reference>
<keyword evidence="1" id="KW-0812">Transmembrane</keyword>
<dbReference type="OrthoDB" id="8440251at2"/>
<organism evidence="2 3">
    <name type="scientific">Amycolatopsis coloradensis</name>
    <dbReference type="NCBI Taxonomy" id="76021"/>
    <lineage>
        <taxon>Bacteria</taxon>
        <taxon>Bacillati</taxon>
        <taxon>Actinomycetota</taxon>
        <taxon>Actinomycetes</taxon>
        <taxon>Pseudonocardiales</taxon>
        <taxon>Pseudonocardiaceae</taxon>
        <taxon>Amycolatopsis</taxon>
    </lineage>
</organism>
<evidence type="ECO:0008006" key="4">
    <source>
        <dbReference type="Google" id="ProtNLM"/>
    </source>
</evidence>
<name>A0A1R0KX48_9PSEU</name>
<accession>A0A1R0KX48</accession>
<evidence type="ECO:0000313" key="2">
    <source>
        <dbReference type="EMBL" id="OLZ53542.1"/>
    </source>
</evidence>
<keyword evidence="1" id="KW-1133">Transmembrane helix</keyword>
<gene>
    <name evidence="2" type="ORF">BS329_12265</name>
</gene>
<dbReference type="Gene3D" id="2.160.20.80">
    <property type="entry name" value="E3 ubiquitin-protein ligase SopA"/>
    <property type="match status" value="1"/>
</dbReference>
<dbReference type="Pfam" id="PF13576">
    <property type="entry name" value="Pentapeptide_3"/>
    <property type="match status" value="1"/>
</dbReference>
<feature type="transmembrane region" description="Helical" evidence="1">
    <location>
        <begin position="24"/>
        <end position="47"/>
    </location>
</feature>
<dbReference type="AlphaFoldDB" id="A0A1R0KX48"/>
<feature type="transmembrane region" description="Helical" evidence="1">
    <location>
        <begin position="59"/>
        <end position="80"/>
    </location>
</feature>
<dbReference type="InterPro" id="IPR001646">
    <property type="entry name" value="5peptide_repeat"/>
</dbReference>
<dbReference type="SUPFAM" id="SSF141571">
    <property type="entry name" value="Pentapeptide repeat-like"/>
    <property type="match status" value="1"/>
</dbReference>